<comment type="subunit">
    <text evidence="2 9">Tetramer of two alpha and two beta subunits.</text>
</comment>
<evidence type="ECO:0000256" key="4">
    <source>
        <dbReference type="ARBA" id="ARBA00022741"/>
    </source>
</evidence>
<accession>A0A443KQB2</accession>
<reference evidence="10 11" key="2">
    <citation type="submission" date="2019-01" db="EMBL/GenBank/DDBJ databases">
        <authorList>
            <person name="Li Y."/>
        </authorList>
    </citation>
    <scope>NUCLEOTIDE SEQUENCE [LARGE SCALE GENOMIC DNA]</scope>
    <source>
        <strain evidence="10 11">07D10-4-3</strain>
    </source>
</reference>
<comment type="subcellular location">
    <subcellularLocation>
        <location evidence="9">Cytoplasm</location>
    </subcellularLocation>
</comment>
<protein>
    <recommendedName>
        <fullName evidence="9">Glycine--tRNA ligase alpha subunit</fullName>
        <ecNumber evidence="9">6.1.1.14</ecNumber>
    </recommendedName>
    <alternativeName>
        <fullName evidence="9">Glycyl-tRNA synthetase alpha subunit</fullName>
        <shortName evidence="9">GlyRS</shortName>
    </alternativeName>
</protein>
<evidence type="ECO:0000256" key="7">
    <source>
        <dbReference type="ARBA" id="ARBA00023146"/>
    </source>
</evidence>
<dbReference type="PRINTS" id="PR01044">
    <property type="entry name" value="TRNASYNTHGA"/>
</dbReference>
<evidence type="ECO:0000256" key="9">
    <source>
        <dbReference type="HAMAP-Rule" id="MF_00254"/>
    </source>
</evidence>
<dbReference type="InterPro" id="IPR002310">
    <property type="entry name" value="Gly-tRNA_ligase_asu"/>
</dbReference>
<evidence type="ECO:0000256" key="8">
    <source>
        <dbReference type="ARBA" id="ARBA00047937"/>
    </source>
</evidence>
<comment type="similarity">
    <text evidence="1 9">Belongs to the class-II aminoacyl-tRNA synthetase family.</text>
</comment>
<dbReference type="PANTHER" id="PTHR30075:SF2">
    <property type="entry name" value="GLYCINE--TRNA LIGASE, CHLOROPLASTIC_MITOCHONDRIAL 2"/>
    <property type="match status" value="1"/>
</dbReference>
<comment type="catalytic activity">
    <reaction evidence="8 9">
        <text>tRNA(Gly) + glycine + ATP = glycyl-tRNA(Gly) + AMP + diphosphate</text>
        <dbReference type="Rhea" id="RHEA:16013"/>
        <dbReference type="Rhea" id="RHEA-COMP:9664"/>
        <dbReference type="Rhea" id="RHEA-COMP:9683"/>
        <dbReference type="ChEBI" id="CHEBI:30616"/>
        <dbReference type="ChEBI" id="CHEBI:33019"/>
        <dbReference type="ChEBI" id="CHEBI:57305"/>
        <dbReference type="ChEBI" id="CHEBI:78442"/>
        <dbReference type="ChEBI" id="CHEBI:78522"/>
        <dbReference type="ChEBI" id="CHEBI:456215"/>
        <dbReference type="EC" id="6.1.1.14"/>
    </reaction>
</comment>
<comment type="caution">
    <text evidence="10">The sequence shown here is derived from an EMBL/GenBank/DDBJ whole genome shotgun (WGS) entry which is preliminary data.</text>
</comment>
<dbReference type="InterPro" id="IPR006194">
    <property type="entry name" value="Gly-tRNA-synth_heterodimer"/>
</dbReference>
<dbReference type="CDD" id="cd00733">
    <property type="entry name" value="GlyRS_alpha_core"/>
    <property type="match status" value="1"/>
</dbReference>
<keyword evidence="6 9" id="KW-0648">Protein biosynthesis</keyword>
<sequence length="331" mass="36905">MSNPAPTNPATSNPAAPRSFQDIILRLMNYWASKGCAILQPYDMEVGAGTFHPATTLRSLGSTPWAAAYVQPSRRPTDGRYGENPNRLQHYYQYQVLIKPSPANLQELYLGSLAAIGIDLALHDIRFVEDDWESPTLGAWGLGWEVWCDGMEVSQFTYFQQVGGHDCKPVSGELTYGLERLAMYVLGVDHVMNMPFNDPDAPIPLTYGDVFRQAEEQYSRYNFDAADTEILLRHFEDAEKECEHLLSFPAEDPNSGKRIVMAQPAYDQCIKASHLFNLLDARGVISVTERQAYIGRVRALAKKCADAFVQTPAGGWTPDTSKAPDTFKAEN</sequence>
<dbReference type="GO" id="GO:0005524">
    <property type="term" value="F:ATP binding"/>
    <property type="evidence" value="ECO:0007669"/>
    <property type="project" value="UniProtKB-UniRule"/>
</dbReference>
<evidence type="ECO:0000256" key="3">
    <source>
        <dbReference type="ARBA" id="ARBA00022598"/>
    </source>
</evidence>
<keyword evidence="7 9" id="KW-0030">Aminoacyl-tRNA synthetase</keyword>
<reference evidence="10 11" key="1">
    <citation type="submission" date="2019-01" db="EMBL/GenBank/DDBJ databases">
        <title>Sinorhodobacter populi sp. nov. isolated from the symptomatic bark tissue of Populus euramericana canker.</title>
        <authorList>
            <person name="Xu G."/>
        </authorList>
    </citation>
    <scope>NUCLEOTIDE SEQUENCE [LARGE SCALE GENOMIC DNA]</scope>
    <source>
        <strain evidence="10 11">07D10-4-3</strain>
    </source>
</reference>
<evidence type="ECO:0000313" key="11">
    <source>
        <dbReference type="Proteomes" id="UP000284451"/>
    </source>
</evidence>
<dbReference type="HAMAP" id="MF_00254">
    <property type="entry name" value="Gly_tRNA_synth_alpha"/>
    <property type="match status" value="1"/>
</dbReference>
<dbReference type="RefSeq" id="WP_128230992.1">
    <property type="nucleotide sequence ID" value="NZ_SAUY01000001.1"/>
</dbReference>
<dbReference type="PANTHER" id="PTHR30075">
    <property type="entry name" value="GLYCYL-TRNA SYNTHETASE"/>
    <property type="match status" value="1"/>
</dbReference>
<dbReference type="InterPro" id="IPR045864">
    <property type="entry name" value="aa-tRNA-synth_II/BPL/LPL"/>
</dbReference>
<dbReference type="GO" id="GO:0005829">
    <property type="term" value="C:cytosol"/>
    <property type="evidence" value="ECO:0007669"/>
    <property type="project" value="TreeGrafter"/>
</dbReference>
<dbReference type="PROSITE" id="PS50861">
    <property type="entry name" value="AA_TRNA_LIGASE_II_GLYAB"/>
    <property type="match status" value="1"/>
</dbReference>
<dbReference type="Pfam" id="PF02091">
    <property type="entry name" value="tRNA-synt_2e"/>
    <property type="match status" value="1"/>
</dbReference>
<keyword evidence="4 9" id="KW-0547">Nucleotide-binding</keyword>
<dbReference type="EMBL" id="SAUY01000001">
    <property type="protein sequence ID" value="RWR35107.1"/>
    <property type="molecule type" value="Genomic_DNA"/>
</dbReference>
<dbReference type="Gene3D" id="1.20.58.180">
    <property type="entry name" value="Class II aaRS and biotin synthetases, domain 2"/>
    <property type="match status" value="1"/>
</dbReference>
<dbReference type="GO" id="GO:0006426">
    <property type="term" value="P:glycyl-tRNA aminoacylation"/>
    <property type="evidence" value="ECO:0007669"/>
    <property type="project" value="UniProtKB-UniRule"/>
</dbReference>
<keyword evidence="9" id="KW-0963">Cytoplasm</keyword>
<evidence type="ECO:0000313" key="10">
    <source>
        <dbReference type="EMBL" id="RWR35107.1"/>
    </source>
</evidence>
<keyword evidence="3 9" id="KW-0436">Ligase</keyword>
<evidence type="ECO:0000256" key="5">
    <source>
        <dbReference type="ARBA" id="ARBA00022840"/>
    </source>
</evidence>
<dbReference type="SUPFAM" id="SSF55681">
    <property type="entry name" value="Class II aaRS and biotin synthetases"/>
    <property type="match status" value="1"/>
</dbReference>
<gene>
    <name evidence="9" type="primary">glyQ</name>
    <name evidence="10" type="ORF">D2T29_01145</name>
</gene>
<dbReference type="GO" id="GO:0004820">
    <property type="term" value="F:glycine-tRNA ligase activity"/>
    <property type="evidence" value="ECO:0007669"/>
    <property type="project" value="UniProtKB-UniRule"/>
</dbReference>
<dbReference type="EC" id="6.1.1.14" evidence="9"/>
<proteinExistence type="inferred from homology"/>
<dbReference type="NCBIfam" id="TIGR00388">
    <property type="entry name" value="glyQ"/>
    <property type="match status" value="1"/>
</dbReference>
<dbReference type="Gene3D" id="3.30.930.10">
    <property type="entry name" value="Bira Bifunctional Protein, Domain 2"/>
    <property type="match status" value="1"/>
</dbReference>
<evidence type="ECO:0000256" key="2">
    <source>
        <dbReference type="ARBA" id="ARBA00011209"/>
    </source>
</evidence>
<evidence type="ECO:0000256" key="1">
    <source>
        <dbReference type="ARBA" id="ARBA00008226"/>
    </source>
</evidence>
<dbReference type="AlphaFoldDB" id="A0A443KQB2"/>
<evidence type="ECO:0000256" key="6">
    <source>
        <dbReference type="ARBA" id="ARBA00022917"/>
    </source>
</evidence>
<dbReference type="NCBIfam" id="NF006827">
    <property type="entry name" value="PRK09348.1"/>
    <property type="match status" value="1"/>
</dbReference>
<dbReference type="FunFam" id="3.30.930.10:FF:000006">
    <property type="entry name" value="Glycine--tRNA ligase alpha subunit"/>
    <property type="match status" value="1"/>
</dbReference>
<name>A0A443KQB2_9RHOB</name>
<dbReference type="Proteomes" id="UP000284451">
    <property type="component" value="Unassembled WGS sequence"/>
</dbReference>
<organism evidence="10 11">
    <name type="scientific">Paenirhodobacter populi</name>
    <dbReference type="NCBI Taxonomy" id="2306993"/>
    <lineage>
        <taxon>Bacteria</taxon>
        <taxon>Pseudomonadati</taxon>
        <taxon>Pseudomonadota</taxon>
        <taxon>Alphaproteobacteria</taxon>
        <taxon>Rhodobacterales</taxon>
        <taxon>Rhodobacter group</taxon>
        <taxon>Paenirhodobacter</taxon>
    </lineage>
</organism>
<keyword evidence="5 9" id="KW-0067">ATP-binding</keyword>